<dbReference type="InterPro" id="IPR015883">
    <property type="entry name" value="Glyco_hydro_20_cat"/>
</dbReference>
<comment type="catalytic activity">
    <reaction evidence="1">
        <text>Hydrolysis of terminal non-reducing N-acetyl-D-hexosamine residues in N-acetyl-beta-D-hexosaminides.</text>
        <dbReference type="EC" id="3.2.1.52"/>
    </reaction>
</comment>
<feature type="active site" description="Proton donor" evidence="6">
    <location>
        <position position="128"/>
    </location>
</feature>
<dbReference type="PRINTS" id="PR00738">
    <property type="entry name" value="GLHYDRLASE20"/>
</dbReference>
<comment type="similarity">
    <text evidence="2">Belongs to the glycosyl hydrolase 20 family.</text>
</comment>
<evidence type="ECO:0000256" key="3">
    <source>
        <dbReference type="ARBA" id="ARBA00012663"/>
    </source>
</evidence>
<dbReference type="Pfam" id="PF00728">
    <property type="entry name" value="Glyco_hydro_20"/>
    <property type="match status" value="1"/>
</dbReference>
<dbReference type="PANTHER" id="PTHR22600:SF57">
    <property type="entry name" value="BETA-N-ACETYLHEXOSAMINIDASE"/>
    <property type="match status" value="1"/>
</dbReference>
<dbReference type="InterPro" id="IPR025705">
    <property type="entry name" value="Beta_hexosaminidase_sua/sub"/>
</dbReference>
<evidence type="ECO:0000259" key="7">
    <source>
        <dbReference type="Pfam" id="PF00728"/>
    </source>
</evidence>
<dbReference type="Proteomes" id="UP000588068">
    <property type="component" value="Unassembled WGS sequence"/>
</dbReference>
<dbReference type="EC" id="3.2.1.52" evidence="3"/>
<comment type="caution">
    <text evidence="8">The sequence shown here is derived from an EMBL/GenBank/DDBJ whole genome shotgun (WGS) entry which is preliminary data.</text>
</comment>
<dbReference type="Gene3D" id="3.20.20.80">
    <property type="entry name" value="Glycosidases"/>
    <property type="match status" value="1"/>
</dbReference>
<evidence type="ECO:0000256" key="5">
    <source>
        <dbReference type="ARBA" id="ARBA00030512"/>
    </source>
</evidence>
<evidence type="ECO:0000313" key="8">
    <source>
        <dbReference type="EMBL" id="MBB6091212.1"/>
    </source>
</evidence>
<evidence type="ECO:0000313" key="9">
    <source>
        <dbReference type="Proteomes" id="UP000588068"/>
    </source>
</evidence>
<organism evidence="8 9">
    <name type="scientific">Povalibacter uvarum</name>
    <dbReference type="NCBI Taxonomy" id="732238"/>
    <lineage>
        <taxon>Bacteria</taxon>
        <taxon>Pseudomonadati</taxon>
        <taxon>Pseudomonadota</taxon>
        <taxon>Gammaproteobacteria</taxon>
        <taxon>Steroidobacterales</taxon>
        <taxon>Steroidobacteraceae</taxon>
        <taxon>Povalibacter</taxon>
    </lineage>
</organism>
<evidence type="ECO:0000256" key="6">
    <source>
        <dbReference type="PIRSR" id="PIRSR625705-1"/>
    </source>
</evidence>
<gene>
    <name evidence="8" type="ORF">HNQ60_000058</name>
</gene>
<dbReference type="GO" id="GO:0016020">
    <property type="term" value="C:membrane"/>
    <property type="evidence" value="ECO:0007669"/>
    <property type="project" value="TreeGrafter"/>
</dbReference>
<dbReference type="InterPro" id="IPR017853">
    <property type="entry name" value="GH"/>
</dbReference>
<keyword evidence="4" id="KW-0378">Hydrolase</keyword>
<name>A0A841HG51_9GAMM</name>
<protein>
    <recommendedName>
        <fullName evidence="3">beta-N-acetylhexosaminidase</fullName>
        <ecNumber evidence="3">3.2.1.52</ecNumber>
    </recommendedName>
    <alternativeName>
        <fullName evidence="5">Beta-N-acetylhexosaminidase</fullName>
    </alternativeName>
</protein>
<evidence type="ECO:0000256" key="1">
    <source>
        <dbReference type="ARBA" id="ARBA00001231"/>
    </source>
</evidence>
<evidence type="ECO:0000256" key="2">
    <source>
        <dbReference type="ARBA" id="ARBA00006285"/>
    </source>
</evidence>
<dbReference type="SUPFAM" id="SSF51445">
    <property type="entry name" value="(Trans)glycosidases"/>
    <property type="match status" value="1"/>
</dbReference>
<dbReference type="PANTHER" id="PTHR22600">
    <property type="entry name" value="BETA-HEXOSAMINIDASE"/>
    <property type="match status" value="1"/>
</dbReference>
<sequence length="220" mass="24316">MERVKLNVLHLHLSDDQGFRVESKRFPRLNSVGSHGQFYTQDEIRRLVAYAADRGVLIVPEFDVPGHSRAMVEAYPQLGVVAARSRPPFPADVALNPASAEVYDFLGKLIDELAPLFPGPYFHIGGDEVSDSVWADNADIAAWMQREGLHSKQDAEGYFSRRVVERVLRAGKTPIGWEEYAATALPREAIVQAWQSSNATAGATARGHRTIVSAGSIWTF</sequence>
<feature type="domain" description="Glycoside hydrolase family 20 catalytic" evidence="7">
    <location>
        <begin position="3"/>
        <end position="218"/>
    </location>
</feature>
<keyword evidence="9" id="KW-1185">Reference proteome</keyword>
<proteinExistence type="inferred from homology"/>
<dbReference type="EMBL" id="JACHHZ010000001">
    <property type="protein sequence ID" value="MBB6091212.1"/>
    <property type="molecule type" value="Genomic_DNA"/>
</dbReference>
<evidence type="ECO:0000256" key="4">
    <source>
        <dbReference type="ARBA" id="ARBA00022801"/>
    </source>
</evidence>
<reference evidence="8 9" key="1">
    <citation type="submission" date="2020-08" db="EMBL/GenBank/DDBJ databases">
        <title>Genomic Encyclopedia of Type Strains, Phase IV (KMG-IV): sequencing the most valuable type-strain genomes for metagenomic binning, comparative biology and taxonomic classification.</title>
        <authorList>
            <person name="Goeker M."/>
        </authorList>
    </citation>
    <scope>NUCLEOTIDE SEQUENCE [LARGE SCALE GENOMIC DNA]</scope>
    <source>
        <strain evidence="8 9">DSM 26723</strain>
    </source>
</reference>
<accession>A0A841HG51</accession>
<dbReference type="GO" id="GO:0004563">
    <property type="term" value="F:beta-N-acetylhexosaminidase activity"/>
    <property type="evidence" value="ECO:0007669"/>
    <property type="project" value="UniProtKB-EC"/>
</dbReference>
<dbReference type="GO" id="GO:0005975">
    <property type="term" value="P:carbohydrate metabolic process"/>
    <property type="evidence" value="ECO:0007669"/>
    <property type="project" value="InterPro"/>
</dbReference>
<dbReference type="GO" id="GO:0030203">
    <property type="term" value="P:glycosaminoglycan metabolic process"/>
    <property type="evidence" value="ECO:0007669"/>
    <property type="project" value="TreeGrafter"/>
</dbReference>
<dbReference type="AlphaFoldDB" id="A0A841HG51"/>